<reference evidence="1 2" key="1">
    <citation type="submission" date="2019-05" db="EMBL/GenBank/DDBJ databases">
        <title>Another draft genome of Portunus trituberculatus and its Hox gene families provides insights of decapod evolution.</title>
        <authorList>
            <person name="Jeong J.-H."/>
            <person name="Song I."/>
            <person name="Kim S."/>
            <person name="Choi T."/>
            <person name="Kim D."/>
            <person name="Ryu S."/>
            <person name="Kim W."/>
        </authorList>
    </citation>
    <scope>NUCLEOTIDE SEQUENCE [LARGE SCALE GENOMIC DNA]</scope>
    <source>
        <tissue evidence="1">Muscle</tissue>
    </source>
</reference>
<evidence type="ECO:0000313" key="1">
    <source>
        <dbReference type="EMBL" id="MPC11194.1"/>
    </source>
</evidence>
<proteinExistence type="predicted"/>
<dbReference type="Proteomes" id="UP000324222">
    <property type="component" value="Unassembled WGS sequence"/>
</dbReference>
<keyword evidence="2" id="KW-1185">Reference proteome</keyword>
<dbReference type="EMBL" id="VSRR010000150">
    <property type="protein sequence ID" value="MPC11194.1"/>
    <property type="molecule type" value="Genomic_DNA"/>
</dbReference>
<name>A0A5B7CRA5_PORTR</name>
<accession>A0A5B7CRA5</accession>
<organism evidence="1 2">
    <name type="scientific">Portunus trituberculatus</name>
    <name type="common">Swimming crab</name>
    <name type="synonym">Neptunus trituberculatus</name>
    <dbReference type="NCBI Taxonomy" id="210409"/>
    <lineage>
        <taxon>Eukaryota</taxon>
        <taxon>Metazoa</taxon>
        <taxon>Ecdysozoa</taxon>
        <taxon>Arthropoda</taxon>
        <taxon>Crustacea</taxon>
        <taxon>Multicrustacea</taxon>
        <taxon>Malacostraca</taxon>
        <taxon>Eumalacostraca</taxon>
        <taxon>Eucarida</taxon>
        <taxon>Decapoda</taxon>
        <taxon>Pleocyemata</taxon>
        <taxon>Brachyura</taxon>
        <taxon>Eubrachyura</taxon>
        <taxon>Portunoidea</taxon>
        <taxon>Portunidae</taxon>
        <taxon>Portuninae</taxon>
        <taxon>Portunus</taxon>
    </lineage>
</organism>
<comment type="caution">
    <text evidence="1">The sequence shown here is derived from an EMBL/GenBank/DDBJ whole genome shotgun (WGS) entry which is preliminary data.</text>
</comment>
<dbReference type="AlphaFoldDB" id="A0A5B7CRA5"/>
<evidence type="ECO:0000313" key="2">
    <source>
        <dbReference type="Proteomes" id="UP000324222"/>
    </source>
</evidence>
<protein>
    <submittedName>
        <fullName evidence="1">Uncharacterized protein</fullName>
    </submittedName>
</protein>
<gene>
    <name evidence="1" type="ORF">E2C01_003855</name>
</gene>
<sequence>MWKRKPTPDALRRNANTCLTNCVFPAMFRLPRVLHLGAHHVLSQGSGKIPVRVKQQFCTITDKTPMRTRVIISTALESNLEEKMKHFKIQAEMR</sequence>